<feature type="signal peptide" evidence="7">
    <location>
        <begin position="1"/>
        <end position="19"/>
    </location>
</feature>
<feature type="binding site" evidence="6">
    <location>
        <position position="171"/>
    </location>
    <ligand>
        <name>Zn(2+)</name>
        <dbReference type="ChEBI" id="CHEBI:29105"/>
        <note>catalytic</note>
    </ligand>
</feature>
<dbReference type="Proteomes" id="UP000494165">
    <property type="component" value="Unassembled WGS sequence"/>
</dbReference>
<evidence type="ECO:0000256" key="3">
    <source>
        <dbReference type="ARBA" id="ARBA00022801"/>
    </source>
</evidence>
<comment type="caution">
    <text evidence="6">Lacks conserved residue(s) required for the propagation of feature annotation.</text>
</comment>
<keyword evidence="3 6" id="KW-0378">Hydrolase</keyword>
<keyword evidence="5 6" id="KW-0482">Metalloprotease</keyword>
<sequence length="299" mass="33641">MKPFTFLLYIFFNFSLVACAPQDAGMAAKSGSSVAGRKEKWANYHYVPTVSHINPHDIVRETGSGGNSINGYYTLVTPKQRWPSSEIPYKFEATSEFTTDEEGIIIEAMDEISAETCLTFRAAEVGDNDYLSFQQLQSGCFAELGYGSGGARVVNVNSLDGCLDDTTTPIHEIMHALGFEHEQSRYDRDLYVEVQWENIDAAYKSNFNKLPRTYAFPQYSFDFNSVMMYTLDAFGRGGRPSMVLTPKKANVTDEYAVGRATNMSTSDIDRIFSAYGCYDDYEEPYVGRMNGRTHRLTIF</sequence>
<keyword evidence="6" id="KW-1015">Disulfide bond</keyword>
<evidence type="ECO:0000256" key="1">
    <source>
        <dbReference type="ARBA" id="ARBA00022670"/>
    </source>
</evidence>
<evidence type="ECO:0000256" key="5">
    <source>
        <dbReference type="ARBA" id="ARBA00023049"/>
    </source>
</evidence>
<keyword evidence="1 6" id="KW-0645">Protease</keyword>
<dbReference type="PROSITE" id="PS51257">
    <property type="entry name" value="PROKAR_LIPOPROTEIN"/>
    <property type="match status" value="1"/>
</dbReference>
<keyword evidence="2 6" id="KW-0479">Metal-binding</keyword>
<dbReference type="GO" id="GO:0004222">
    <property type="term" value="F:metalloendopeptidase activity"/>
    <property type="evidence" value="ECO:0007669"/>
    <property type="project" value="UniProtKB-UniRule"/>
</dbReference>
<evidence type="ECO:0000256" key="4">
    <source>
        <dbReference type="ARBA" id="ARBA00022833"/>
    </source>
</evidence>
<feature type="disulfide bond" evidence="6">
    <location>
        <begin position="140"/>
        <end position="162"/>
    </location>
</feature>
<dbReference type="OrthoDB" id="291007at2759"/>
<evidence type="ECO:0000313" key="10">
    <source>
        <dbReference type="Proteomes" id="UP000494165"/>
    </source>
</evidence>
<dbReference type="EMBL" id="CADEPI010000035">
    <property type="protein sequence ID" value="CAB3367978.1"/>
    <property type="molecule type" value="Genomic_DNA"/>
</dbReference>
<comment type="caution">
    <text evidence="9">The sequence shown here is derived from an EMBL/GenBank/DDBJ whole genome shotgun (WGS) entry which is preliminary data.</text>
</comment>
<proteinExistence type="predicted"/>
<feature type="binding site" evidence="6">
    <location>
        <position position="181"/>
    </location>
    <ligand>
        <name>Zn(2+)</name>
        <dbReference type="ChEBI" id="CHEBI:29105"/>
        <note>catalytic</note>
    </ligand>
</feature>
<evidence type="ECO:0000256" key="7">
    <source>
        <dbReference type="RuleBase" id="RU361183"/>
    </source>
</evidence>
<name>A0A8S1CF54_9INSE</name>
<dbReference type="GO" id="GO:0006508">
    <property type="term" value="P:proteolysis"/>
    <property type="evidence" value="ECO:0007669"/>
    <property type="project" value="UniProtKB-KW"/>
</dbReference>
<dbReference type="SMART" id="SM00235">
    <property type="entry name" value="ZnMc"/>
    <property type="match status" value="1"/>
</dbReference>
<keyword evidence="4 6" id="KW-0862">Zinc</keyword>
<dbReference type="EC" id="3.4.24.-" evidence="7"/>
<feature type="chain" id="PRO_5035959881" description="Metalloendopeptidase" evidence="7">
    <location>
        <begin position="20"/>
        <end position="299"/>
    </location>
</feature>
<evidence type="ECO:0000313" key="9">
    <source>
        <dbReference type="EMBL" id="CAB3367978.1"/>
    </source>
</evidence>
<evidence type="ECO:0000256" key="6">
    <source>
        <dbReference type="PROSITE-ProRule" id="PRU01211"/>
    </source>
</evidence>
<feature type="domain" description="Peptidase M12A" evidence="8">
    <location>
        <begin position="67"/>
        <end position="278"/>
    </location>
</feature>
<feature type="binding site" evidence="6">
    <location>
        <position position="175"/>
    </location>
    <ligand>
        <name>Zn(2+)</name>
        <dbReference type="ChEBI" id="CHEBI:29105"/>
        <note>catalytic</note>
    </ligand>
</feature>
<dbReference type="InterPro" id="IPR024079">
    <property type="entry name" value="MetalloPept_cat_dom_sf"/>
</dbReference>
<dbReference type="PANTHER" id="PTHR10127:SF780">
    <property type="entry name" value="METALLOENDOPEPTIDASE"/>
    <property type="match status" value="1"/>
</dbReference>
<dbReference type="Pfam" id="PF01400">
    <property type="entry name" value="Astacin"/>
    <property type="match status" value="1"/>
</dbReference>
<dbReference type="SUPFAM" id="SSF55486">
    <property type="entry name" value="Metalloproteases ('zincins'), catalytic domain"/>
    <property type="match status" value="1"/>
</dbReference>
<reference evidence="9 10" key="1">
    <citation type="submission" date="2020-04" db="EMBL/GenBank/DDBJ databases">
        <authorList>
            <person name="Alioto T."/>
            <person name="Alioto T."/>
            <person name="Gomez Garrido J."/>
        </authorList>
    </citation>
    <scope>NUCLEOTIDE SEQUENCE [LARGE SCALE GENOMIC DNA]</scope>
</reference>
<evidence type="ECO:0000256" key="2">
    <source>
        <dbReference type="ARBA" id="ARBA00022723"/>
    </source>
</evidence>
<keyword evidence="10" id="KW-1185">Reference proteome</keyword>
<feature type="active site" evidence="6">
    <location>
        <position position="172"/>
    </location>
</feature>
<dbReference type="Gene3D" id="3.40.390.10">
    <property type="entry name" value="Collagenase (Catalytic Domain)"/>
    <property type="match status" value="1"/>
</dbReference>
<evidence type="ECO:0000259" key="8">
    <source>
        <dbReference type="PROSITE" id="PS51864"/>
    </source>
</evidence>
<dbReference type="GO" id="GO:0008270">
    <property type="term" value="F:zinc ion binding"/>
    <property type="evidence" value="ECO:0007669"/>
    <property type="project" value="UniProtKB-UniRule"/>
</dbReference>
<organism evidence="9 10">
    <name type="scientific">Cloeon dipterum</name>
    <dbReference type="NCBI Taxonomy" id="197152"/>
    <lineage>
        <taxon>Eukaryota</taxon>
        <taxon>Metazoa</taxon>
        <taxon>Ecdysozoa</taxon>
        <taxon>Arthropoda</taxon>
        <taxon>Hexapoda</taxon>
        <taxon>Insecta</taxon>
        <taxon>Pterygota</taxon>
        <taxon>Palaeoptera</taxon>
        <taxon>Ephemeroptera</taxon>
        <taxon>Pisciforma</taxon>
        <taxon>Baetidae</taxon>
        <taxon>Cloeon</taxon>
    </lineage>
</organism>
<dbReference type="InterPro" id="IPR006026">
    <property type="entry name" value="Peptidase_Metallo"/>
</dbReference>
<dbReference type="PRINTS" id="PR00480">
    <property type="entry name" value="ASTACIN"/>
</dbReference>
<keyword evidence="7" id="KW-0732">Signal</keyword>
<dbReference type="AlphaFoldDB" id="A0A8S1CF54"/>
<dbReference type="PROSITE" id="PS51864">
    <property type="entry name" value="ASTACIN"/>
    <property type="match status" value="1"/>
</dbReference>
<comment type="cofactor">
    <cofactor evidence="6 7">
        <name>Zn(2+)</name>
        <dbReference type="ChEBI" id="CHEBI:29105"/>
    </cofactor>
    <text evidence="6 7">Binds 1 zinc ion per subunit.</text>
</comment>
<dbReference type="PANTHER" id="PTHR10127">
    <property type="entry name" value="DISCOIDIN, CUB, EGF, LAMININ , AND ZINC METALLOPROTEASE DOMAIN CONTAINING"/>
    <property type="match status" value="1"/>
</dbReference>
<gene>
    <name evidence="9" type="ORF">CLODIP_2_CD08396</name>
</gene>
<dbReference type="InterPro" id="IPR001506">
    <property type="entry name" value="Peptidase_M12A"/>
</dbReference>
<accession>A0A8S1CF54</accession>
<protein>
    <recommendedName>
        <fullName evidence="7">Metalloendopeptidase</fullName>
        <ecNumber evidence="7">3.4.24.-</ecNumber>
    </recommendedName>
</protein>